<feature type="compositionally biased region" description="Low complexity" evidence="1">
    <location>
        <begin position="175"/>
        <end position="244"/>
    </location>
</feature>
<dbReference type="InterPro" id="IPR025194">
    <property type="entry name" value="RodZ-like_C"/>
</dbReference>
<feature type="region of interest" description="Disordered" evidence="1">
    <location>
        <begin position="1"/>
        <end position="26"/>
    </location>
</feature>
<keyword evidence="5" id="KW-1185">Reference proteome</keyword>
<dbReference type="Pfam" id="PF13413">
    <property type="entry name" value="HTH_25"/>
    <property type="match status" value="1"/>
</dbReference>
<dbReference type="InterPro" id="IPR050400">
    <property type="entry name" value="Bact_Cytoskel_RodZ"/>
</dbReference>
<evidence type="ECO:0000313" key="4">
    <source>
        <dbReference type="EMBL" id="NKF24704.1"/>
    </source>
</evidence>
<feature type="compositionally biased region" description="Low complexity" evidence="1">
    <location>
        <begin position="11"/>
        <end position="25"/>
    </location>
</feature>
<evidence type="ECO:0000256" key="1">
    <source>
        <dbReference type="SAM" id="MobiDB-lite"/>
    </source>
</evidence>
<dbReference type="EMBL" id="JAAVXB010000019">
    <property type="protein sequence ID" value="NKF24704.1"/>
    <property type="molecule type" value="Genomic_DNA"/>
</dbReference>
<evidence type="ECO:0000259" key="3">
    <source>
        <dbReference type="Pfam" id="PF13464"/>
    </source>
</evidence>
<dbReference type="Gene3D" id="1.10.260.40">
    <property type="entry name" value="lambda repressor-like DNA-binding domains"/>
    <property type="match status" value="1"/>
</dbReference>
<dbReference type="Proteomes" id="UP000653472">
    <property type="component" value="Unassembled WGS sequence"/>
</dbReference>
<dbReference type="CDD" id="cd00093">
    <property type="entry name" value="HTH_XRE"/>
    <property type="match status" value="1"/>
</dbReference>
<proteinExistence type="predicted"/>
<dbReference type="AlphaFoldDB" id="A0A969WDS6"/>
<feature type="domain" description="Cytoskeleton protein RodZ-like C-terminal" evidence="3">
    <location>
        <begin position="256"/>
        <end position="326"/>
    </location>
</feature>
<gene>
    <name evidence="4" type="ORF">G7Y82_20550</name>
</gene>
<dbReference type="Pfam" id="PF13464">
    <property type="entry name" value="RodZ_C"/>
    <property type="match status" value="1"/>
</dbReference>
<dbReference type="RefSeq" id="WP_168150013.1">
    <property type="nucleotide sequence ID" value="NZ_JAAVXB010000019.1"/>
</dbReference>
<dbReference type="PANTHER" id="PTHR34475:SF1">
    <property type="entry name" value="CYTOSKELETON PROTEIN RODZ"/>
    <property type="match status" value="1"/>
</dbReference>
<dbReference type="GO" id="GO:0003677">
    <property type="term" value="F:DNA binding"/>
    <property type="evidence" value="ECO:0007669"/>
    <property type="project" value="InterPro"/>
</dbReference>
<dbReference type="InterPro" id="IPR010982">
    <property type="entry name" value="Lambda_DNA-bd_dom_sf"/>
</dbReference>
<protein>
    <submittedName>
        <fullName evidence="4">Helix-turn-helix domain-containing protein</fullName>
    </submittedName>
</protein>
<sequence length="336" mass="34044">MMTETPENEAAPDAAAAPSGPVSPGTMIREARQAQHLSVDDLAAHTKLARTTVEALERDDFGALLEPVYVRGYYRKCAKVLGIDEKAMLDEYASRVAQRVPQAPAKLRLASGTDLGSNSRLPMTMGVLLVLVAIVVCGFIWWLRGTTTGALPQSLSLPDSGAPSTHGEAPPPPASASGSAAPLAPFAATDGNAPSPSADAPAAADAATRTPADAAAGSSSAPADAATPDVAPTTAAPTPAAASDTPPPAGNGSLALRFTQASWVRIKDATGRTLLSGTIGAGETHTLAGSAPFDLLIGNAPGVRIDYDGKSVDMQSLTRDSGTAHFQLPGAQPIGQ</sequence>
<dbReference type="InterPro" id="IPR001387">
    <property type="entry name" value="Cro/C1-type_HTH"/>
</dbReference>
<feature type="transmembrane region" description="Helical" evidence="2">
    <location>
        <begin position="125"/>
        <end position="143"/>
    </location>
</feature>
<name>A0A969WDS6_9GAMM</name>
<keyword evidence="2" id="KW-1133">Transmembrane helix</keyword>
<dbReference type="PANTHER" id="PTHR34475">
    <property type="match status" value="1"/>
</dbReference>
<accession>A0A969WDS6</accession>
<organism evidence="4 5">
    <name type="scientific">Solimonas marina</name>
    <dbReference type="NCBI Taxonomy" id="2714601"/>
    <lineage>
        <taxon>Bacteria</taxon>
        <taxon>Pseudomonadati</taxon>
        <taxon>Pseudomonadota</taxon>
        <taxon>Gammaproteobacteria</taxon>
        <taxon>Nevskiales</taxon>
        <taxon>Nevskiaceae</taxon>
        <taxon>Solimonas</taxon>
    </lineage>
</organism>
<evidence type="ECO:0000313" key="5">
    <source>
        <dbReference type="Proteomes" id="UP000653472"/>
    </source>
</evidence>
<feature type="region of interest" description="Disordered" evidence="1">
    <location>
        <begin position="154"/>
        <end position="254"/>
    </location>
</feature>
<reference evidence="4" key="1">
    <citation type="submission" date="2020-03" db="EMBL/GenBank/DDBJ databases">
        <title>Solimonas marina sp. nov., isolated from deep seawater of the Pacific Ocean.</title>
        <authorList>
            <person name="Liu X."/>
            <person name="Lai Q."/>
            <person name="Sun F."/>
            <person name="Gai Y."/>
            <person name="Li G."/>
            <person name="Shao Z."/>
        </authorList>
    </citation>
    <scope>NUCLEOTIDE SEQUENCE</scope>
    <source>
        <strain evidence="4">C16B3</strain>
    </source>
</reference>
<keyword evidence="2" id="KW-0472">Membrane</keyword>
<evidence type="ECO:0000256" key="2">
    <source>
        <dbReference type="SAM" id="Phobius"/>
    </source>
</evidence>
<comment type="caution">
    <text evidence="4">The sequence shown here is derived from an EMBL/GenBank/DDBJ whole genome shotgun (WGS) entry which is preliminary data.</text>
</comment>
<keyword evidence="2" id="KW-0812">Transmembrane</keyword>